<dbReference type="EMBL" id="JARVKM010000025">
    <property type="protein sequence ID" value="KAK9776798.1"/>
    <property type="molecule type" value="Genomic_DNA"/>
</dbReference>
<accession>A0ABR2XSM4</accession>
<evidence type="ECO:0000313" key="2">
    <source>
        <dbReference type="Proteomes" id="UP001465668"/>
    </source>
</evidence>
<sequence>MCSYVERLVKCSKCYSTVRSMKEDWDYCQNRGSCGGERKRRTNTTTASPSMCMRDDKLHRPPKFSISTTTKHGKIINNVKWLPSWVSMERMPLHFNSGSLQPALPRSWTIRIIMPSFWMPARAVSGGDAYCNAFRLLRKILATTIPITVITSRPAKPTPTPIPILVAFAPTSSSVGVEDGVGVALAVMSAAAAEGVVVEMVVDVDVVDIVDDVFDEIDDVVVSGAFTVV</sequence>
<name>A0ABR2XSM4_9PEZI</name>
<reference evidence="1 2" key="1">
    <citation type="submission" date="2024-02" db="EMBL/GenBank/DDBJ databases">
        <title>First draft genome assembly of two strains of Seiridium cardinale.</title>
        <authorList>
            <person name="Emiliani G."/>
            <person name="Scali E."/>
        </authorList>
    </citation>
    <scope>NUCLEOTIDE SEQUENCE [LARGE SCALE GENOMIC DNA]</scope>
    <source>
        <strain evidence="1 2">BM-138-000479</strain>
    </source>
</reference>
<gene>
    <name evidence="1" type="ORF">SCAR479_06536</name>
</gene>
<protein>
    <submittedName>
        <fullName evidence="1">Uncharacterized protein</fullName>
    </submittedName>
</protein>
<proteinExistence type="predicted"/>
<comment type="caution">
    <text evidence="1">The sequence shown here is derived from an EMBL/GenBank/DDBJ whole genome shotgun (WGS) entry which is preliminary data.</text>
</comment>
<dbReference type="Proteomes" id="UP001465668">
    <property type="component" value="Unassembled WGS sequence"/>
</dbReference>
<organism evidence="1 2">
    <name type="scientific">Seiridium cardinale</name>
    <dbReference type="NCBI Taxonomy" id="138064"/>
    <lineage>
        <taxon>Eukaryota</taxon>
        <taxon>Fungi</taxon>
        <taxon>Dikarya</taxon>
        <taxon>Ascomycota</taxon>
        <taxon>Pezizomycotina</taxon>
        <taxon>Sordariomycetes</taxon>
        <taxon>Xylariomycetidae</taxon>
        <taxon>Amphisphaeriales</taxon>
        <taxon>Sporocadaceae</taxon>
        <taxon>Seiridium</taxon>
    </lineage>
</organism>
<evidence type="ECO:0000313" key="1">
    <source>
        <dbReference type="EMBL" id="KAK9776798.1"/>
    </source>
</evidence>
<keyword evidence="2" id="KW-1185">Reference proteome</keyword>